<accession>A0AAW1IMR6</accession>
<feature type="domain" description="O-acyltransferase WSD1-like N-terminal" evidence="11">
    <location>
        <begin position="155"/>
        <end position="198"/>
    </location>
</feature>
<dbReference type="PANTHER" id="PTHR31650">
    <property type="entry name" value="O-ACYLTRANSFERASE (WSD1-LIKE) FAMILY PROTEIN"/>
    <property type="match status" value="1"/>
</dbReference>
<evidence type="ECO:0000256" key="6">
    <source>
        <dbReference type="ARBA" id="ARBA00022824"/>
    </source>
</evidence>
<keyword evidence="5" id="KW-0808">Transferase</keyword>
<protein>
    <recommendedName>
        <fullName evidence="15">Diacylglycerol O-acyltransferase</fullName>
    </recommendedName>
</protein>
<organism evidence="13 14">
    <name type="scientific">Saponaria officinalis</name>
    <name type="common">Common soapwort</name>
    <name type="synonym">Lychnis saponaria</name>
    <dbReference type="NCBI Taxonomy" id="3572"/>
    <lineage>
        <taxon>Eukaryota</taxon>
        <taxon>Viridiplantae</taxon>
        <taxon>Streptophyta</taxon>
        <taxon>Embryophyta</taxon>
        <taxon>Tracheophyta</taxon>
        <taxon>Spermatophyta</taxon>
        <taxon>Magnoliopsida</taxon>
        <taxon>eudicotyledons</taxon>
        <taxon>Gunneridae</taxon>
        <taxon>Pentapetalae</taxon>
        <taxon>Caryophyllales</taxon>
        <taxon>Caryophyllaceae</taxon>
        <taxon>Caryophylleae</taxon>
        <taxon>Saponaria</taxon>
    </lineage>
</organism>
<dbReference type="GO" id="GO:0005886">
    <property type="term" value="C:plasma membrane"/>
    <property type="evidence" value="ECO:0007669"/>
    <property type="project" value="UniProtKB-SubCell"/>
</dbReference>
<evidence type="ECO:0000256" key="10">
    <source>
        <dbReference type="ARBA" id="ARBA00048109"/>
    </source>
</evidence>
<comment type="subcellular location">
    <subcellularLocation>
        <location evidence="1">Cell membrane</location>
        <topology evidence="1">Single-pass membrane protein</topology>
    </subcellularLocation>
    <subcellularLocation>
        <location evidence="2">Endoplasmic reticulum membrane</location>
    </subcellularLocation>
</comment>
<evidence type="ECO:0000256" key="9">
    <source>
        <dbReference type="ARBA" id="ARBA00047604"/>
    </source>
</evidence>
<evidence type="ECO:0000256" key="1">
    <source>
        <dbReference type="ARBA" id="ARBA00004162"/>
    </source>
</evidence>
<dbReference type="AlphaFoldDB" id="A0AAW1IMR6"/>
<evidence type="ECO:0000256" key="7">
    <source>
        <dbReference type="ARBA" id="ARBA00023315"/>
    </source>
</evidence>
<dbReference type="Pfam" id="PF03007">
    <property type="entry name" value="WS_DGAT_cat"/>
    <property type="match status" value="1"/>
</dbReference>
<comment type="catalytic activity">
    <reaction evidence="9">
        <text>a long chain fatty alcohol + a fatty acyl-CoA = a long-chain alcohol wax ester + CoA</text>
        <dbReference type="Rhea" id="RHEA:38443"/>
        <dbReference type="ChEBI" id="CHEBI:17135"/>
        <dbReference type="ChEBI" id="CHEBI:57287"/>
        <dbReference type="ChEBI" id="CHEBI:77636"/>
        <dbReference type="ChEBI" id="CHEBI:235323"/>
        <dbReference type="EC" id="2.3.1.75"/>
    </reaction>
</comment>
<evidence type="ECO:0000256" key="3">
    <source>
        <dbReference type="ARBA" id="ARBA00004771"/>
    </source>
</evidence>
<evidence type="ECO:0000313" key="14">
    <source>
        <dbReference type="Proteomes" id="UP001443914"/>
    </source>
</evidence>
<dbReference type="InterPro" id="IPR009721">
    <property type="entry name" value="O-acyltransferase_WSD1_C"/>
</dbReference>
<dbReference type="GO" id="GO:0047196">
    <property type="term" value="F:long-chain-alcohol O-fatty-acyltransferase activity"/>
    <property type="evidence" value="ECO:0007669"/>
    <property type="project" value="UniProtKB-EC"/>
</dbReference>
<dbReference type="SUPFAM" id="SSF52777">
    <property type="entry name" value="CoA-dependent acyltransferases"/>
    <property type="match status" value="1"/>
</dbReference>
<evidence type="ECO:0000256" key="8">
    <source>
        <dbReference type="ARBA" id="ARBA00024360"/>
    </source>
</evidence>
<evidence type="ECO:0000256" key="5">
    <source>
        <dbReference type="ARBA" id="ARBA00022679"/>
    </source>
</evidence>
<dbReference type="EMBL" id="JBDFQZ010000009">
    <property type="protein sequence ID" value="KAK9690902.1"/>
    <property type="molecule type" value="Genomic_DNA"/>
</dbReference>
<reference evidence="13" key="1">
    <citation type="submission" date="2024-03" db="EMBL/GenBank/DDBJ databases">
        <title>WGS assembly of Saponaria officinalis var. Norfolk2.</title>
        <authorList>
            <person name="Jenkins J."/>
            <person name="Shu S."/>
            <person name="Grimwood J."/>
            <person name="Barry K."/>
            <person name="Goodstein D."/>
            <person name="Schmutz J."/>
            <person name="Leebens-Mack J."/>
            <person name="Osbourn A."/>
        </authorList>
    </citation>
    <scope>NUCLEOTIDE SEQUENCE [LARGE SCALE GENOMIC DNA]</scope>
    <source>
        <strain evidence="13">JIC</strain>
    </source>
</reference>
<comment type="pathway">
    <text evidence="3">Glycerolipid metabolism; triacylglycerol biosynthesis.</text>
</comment>
<evidence type="ECO:0000256" key="2">
    <source>
        <dbReference type="ARBA" id="ARBA00004586"/>
    </source>
</evidence>
<comment type="similarity">
    <text evidence="8">In the N-terminal section; belongs to the long-chain O-acyltransferase family.</text>
</comment>
<dbReference type="GO" id="GO:0019432">
    <property type="term" value="P:triglyceride biosynthetic process"/>
    <property type="evidence" value="ECO:0007669"/>
    <property type="project" value="TreeGrafter"/>
</dbReference>
<evidence type="ECO:0000259" key="11">
    <source>
        <dbReference type="Pfam" id="PF03007"/>
    </source>
</evidence>
<proteinExistence type="inferred from homology"/>
<keyword evidence="7" id="KW-0012">Acyltransferase</keyword>
<keyword evidence="6" id="KW-0256">Endoplasmic reticulum</keyword>
<keyword evidence="14" id="KW-1185">Reference proteome</keyword>
<comment type="caution">
    <text evidence="13">The sequence shown here is derived from an EMBL/GenBank/DDBJ whole genome shotgun (WGS) entry which is preliminary data.</text>
</comment>
<evidence type="ECO:0000313" key="13">
    <source>
        <dbReference type="EMBL" id="KAK9690902.1"/>
    </source>
</evidence>
<dbReference type="GO" id="GO:0005789">
    <property type="term" value="C:endoplasmic reticulum membrane"/>
    <property type="evidence" value="ECO:0007669"/>
    <property type="project" value="UniProtKB-SubCell"/>
</dbReference>
<evidence type="ECO:0008006" key="15">
    <source>
        <dbReference type="Google" id="ProtNLM"/>
    </source>
</evidence>
<dbReference type="PANTHER" id="PTHR31650:SF41">
    <property type="entry name" value="O-ACYLTRANSFERASE WSD1-LIKE ISOFORM X1"/>
    <property type="match status" value="1"/>
</dbReference>
<sequence length="498" mass="56258">MKLSKKTVGHPLLSTLKASFALFMYESPTKTKYKSMTREEIMRHHVLEPLKSPFSRVYLCPQTEVIINCAMGLKYPIDVEALKKAFSNSIMLKHPRFCSLMVKDHNGVENWVPTHVNIDDHVIVHPNQNNSIDSGLEDSSIEATINAFLADISVSTPLSKDKPLWEIHVLMGLMCVVLRVHHAIGDGASLMSMLEDNFGGEHHENSVGGGGVKVHAKKRSWKEKSVWGVVKSVWFTIVFGLRLLGRFLWVKDEKCLFSGGDGVELWPRELVTLKFKLEDFNFVKNVIPYVTINDVLLGVISSGLSKYMQIKSPKDMLHGVQVTGIVVVNLRKHPGLQRFRGRSRRSKSWGNKTGLIIQPIYCNDVAHPPIEHVRVMKAIMDQKKQSFEAHLPYIALKLITFFFGPKVASWCSHRILCNTSMLISNIIGPSKQLVIGDNPVTYLRVNISSQPHAMTIHMVSYGQNMDVQVMVAKDIIHDPIFLAKCFQESLIELKKCNW</sequence>
<evidence type="ECO:0000256" key="4">
    <source>
        <dbReference type="ARBA" id="ARBA00005189"/>
    </source>
</evidence>
<comment type="catalytic activity">
    <reaction evidence="10">
        <text>an acyl-CoA + a 1,2-diacyl-sn-glycerol = a triacyl-sn-glycerol + CoA</text>
        <dbReference type="Rhea" id="RHEA:10868"/>
        <dbReference type="ChEBI" id="CHEBI:17815"/>
        <dbReference type="ChEBI" id="CHEBI:57287"/>
        <dbReference type="ChEBI" id="CHEBI:58342"/>
        <dbReference type="ChEBI" id="CHEBI:64615"/>
        <dbReference type="EC" id="2.3.1.20"/>
    </reaction>
</comment>
<dbReference type="GO" id="GO:0004144">
    <property type="term" value="F:diacylglycerol O-acyltransferase activity"/>
    <property type="evidence" value="ECO:0007669"/>
    <property type="project" value="UniProtKB-EC"/>
</dbReference>
<dbReference type="InterPro" id="IPR045034">
    <property type="entry name" value="O-acyltransferase_WSD1-like"/>
</dbReference>
<dbReference type="Pfam" id="PF06974">
    <property type="entry name" value="WS_DGAT_C"/>
    <property type="match status" value="1"/>
</dbReference>
<gene>
    <name evidence="13" type="ORF">RND81_09G162300</name>
</gene>
<evidence type="ECO:0000259" key="12">
    <source>
        <dbReference type="Pfam" id="PF06974"/>
    </source>
</evidence>
<feature type="domain" description="O-acyltransferase WSD1 C-terminal" evidence="12">
    <location>
        <begin position="349"/>
        <end position="494"/>
    </location>
</feature>
<name>A0AAW1IMR6_SAPOF</name>
<dbReference type="InterPro" id="IPR004255">
    <property type="entry name" value="O-acyltransferase_WSD1_N"/>
</dbReference>
<comment type="pathway">
    <text evidence="4">Lipid metabolism.</text>
</comment>
<dbReference type="Proteomes" id="UP001443914">
    <property type="component" value="Unassembled WGS sequence"/>
</dbReference>